<dbReference type="EMBL" id="WPIN01000010">
    <property type="protein sequence ID" value="MVM33257.1"/>
    <property type="molecule type" value="Genomic_DNA"/>
</dbReference>
<organism evidence="1 2">
    <name type="scientific">Spirosoma arboris</name>
    <dbReference type="NCBI Taxonomy" id="2682092"/>
    <lineage>
        <taxon>Bacteria</taxon>
        <taxon>Pseudomonadati</taxon>
        <taxon>Bacteroidota</taxon>
        <taxon>Cytophagia</taxon>
        <taxon>Cytophagales</taxon>
        <taxon>Cytophagaceae</taxon>
        <taxon>Spirosoma</taxon>
    </lineage>
</organism>
<protein>
    <submittedName>
        <fullName evidence="1">Uncharacterized protein</fullName>
    </submittedName>
</protein>
<name>A0A7K1SHG8_9BACT</name>
<keyword evidence="2" id="KW-1185">Reference proteome</keyword>
<dbReference type="RefSeq" id="WP_157587973.1">
    <property type="nucleotide sequence ID" value="NZ_WPIN01000010.1"/>
</dbReference>
<proteinExistence type="predicted"/>
<comment type="caution">
    <text evidence="1">The sequence shown here is derived from an EMBL/GenBank/DDBJ whole genome shotgun (WGS) entry which is preliminary data.</text>
</comment>
<evidence type="ECO:0000313" key="1">
    <source>
        <dbReference type="EMBL" id="MVM33257.1"/>
    </source>
</evidence>
<dbReference type="AlphaFoldDB" id="A0A7K1SHG8"/>
<gene>
    <name evidence="1" type="ORF">GO755_24670</name>
</gene>
<accession>A0A7K1SHG8</accession>
<dbReference type="Proteomes" id="UP000436006">
    <property type="component" value="Unassembled WGS sequence"/>
</dbReference>
<evidence type="ECO:0000313" key="2">
    <source>
        <dbReference type="Proteomes" id="UP000436006"/>
    </source>
</evidence>
<reference evidence="1 2" key="1">
    <citation type="submission" date="2019-12" db="EMBL/GenBank/DDBJ databases">
        <title>Spirosoma sp. HMF4905 genome sequencing and assembly.</title>
        <authorList>
            <person name="Kang H."/>
            <person name="Cha I."/>
            <person name="Kim H."/>
            <person name="Joh K."/>
        </authorList>
    </citation>
    <scope>NUCLEOTIDE SEQUENCE [LARGE SCALE GENOMIC DNA]</scope>
    <source>
        <strain evidence="1 2">HMF4905</strain>
    </source>
</reference>
<sequence length="63" mass="7134">MIKQIHSGVFDLMSATYRHQVELLWICTQIESGVYNLGSIASSYGSGRPENPSFRLYLVEARL</sequence>